<name>A0A3M7SYM8_BRAPC</name>
<keyword evidence="1" id="KW-1133">Transmembrane helix</keyword>
<comment type="caution">
    <text evidence="2">The sequence shown here is derived from an EMBL/GenBank/DDBJ whole genome shotgun (WGS) entry which is preliminary data.</text>
</comment>
<keyword evidence="1" id="KW-0472">Membrane</keyword>
<dbReference type="AlphaFoldDB" id="A0A3M7SYM8"/>
<evidence type="ECO:0000256" key="1">
    <source>
        <dbReference type="SAM" id="Phobius"/>
    </source>
</evidence>
<dbReference type="EMBL" id="REGN01000608">
    <property type="protein sequence ID" value="RNA40670.1"/>
    <property type="molecule type" value="Genomic_DNA"/>
</dbReference>
<keyword evidence="3" id="KW-1185">Reference proteome</keyword>
<protein>
    <submittedName>
        <fullName evidence="2">Uncharacterized protein</fullName>
    </submittedName>
</protein>
<dbReference type="Proteomes" id="UP000276133">
    <property type="component" value="Unassembled WGS sequence"/>
</dbReference>
<keyword evidence="1" id="KW-0812">Transmembrane</keyword>
<proteinExistence type="predicted"/>
<evidence type="ECO:0000313" key="3">
    <source>
        <dbReference type="Proteomes" id="UP000276133"/>
    </source>
</evidence>
<sequence length="155" mass="18018">MILMSNSLDLRFFISLSHNFFDLACLLFLCFILVVEDISSTIAYRIRLDISLSLEGDLLGLFGVQVSGYLFAQFYRPCFRLLLDIRFKSMLKSPNIQISAELPLVFQHSYIPLLASLFRREVFLLNIQVALRSYHLLPKFPQLVRLHNLSLRECL</sequence>
<reference evidence="2 3" key="1">
    <citation type="journal article" date="2018" name="Sci. Rep.">
        <title>Genomic signatures of local adaptation to the degree of environmental predictability in rotifers.</title>
        <authorList>
            <person name="Franch-Gras L."/>
            <person name="Hahn C."/>
            <person name="Garcia-Roger E.M."/>
            <person name="Carmona M.J."/>
            <person name="Serra M."/>
            <person name="Gomez A."/>
        </authorList>
    </citation>
    <scope>NUCLEOTIDE SEQUENCE [LARGE SCALE GENOMIC DNA]</scope>
    <source>
        <strain evidence="2">HYR1</strain>
    </source>
</reference>
<accession>A0A3M7SYM8</accession>
<gene>
    <name evidence="2" type="ORF">BpHYR1_023159</name>
</gene>
<organism evidence="2 3">
    <name type="scientific">Brachionus plicatilis</name>
    <name type="common">Marine rotifer</name>
    <name type="synonym">Brachionus muelleri</name>
    <dbReference type="NCBI Taxonomy" id="10195"/>
    <lineage>
        <taxon>Eukaryota</taxon>
        <taxon>Metazoa</taxon>
        <taxon>Spiralia</taxon>
        <taxon>Gnathifera</taxon>
        <taxon>Rotifera</taxon>
        <taxon>Eurotatoria</taxon>
        <taxon>Monogononta</taxon>
        <taxon>Pseudotrocha</taxon>
        <taxon>Ploima</taxon>
        <taxon>Brachionidae</taxon>
        <taxon>Brachionus</taxon>
    </lineage>
</organism>
<feature type="transmembrane region" description="Helical" evidence="1">
    <location>
        <begin position="59"/>
        <end position="83"/>
    </location>
</feature>
<evidence type="ECO:0000313" key="2">
    <source>
        <dbReference type="EMBL" id="RNA40670.1"/>
    </source>
</evidence>